<protein>
    <recommendedName>
        <fullName evidence="3">Transposable element P transposase-like GTP-binding insertion domain-containing protein</fullName>
    </recommendedName>
</protein>
<evidence type="ECO:0000313" key="5">
    <source>
        <dbReference type="Proteomes" id="UP000821837"/>
    </source>
</evidence>
<evidence type="ECO:0000256" key="2">
    <source>
        <dbReference type="SAM" id="MobiDB-lite"/>
    </source>
</evidence>
<dbReference type="AlphaFoldDB" id="A0A9D4PF81"/>
<proteinExistence type="predicted"/>
<reference evidence="4" key="1">
    <citation type="journal article" date="2020" name="Cell">
        <title>Large-Scale Comparative Analyses of Tick Genomes Elucidate Their Genetic Diversity and Vector Capacities.</title>
        <authorList>
            <consortium name="Tick Genome and Microbiome Consortium (TIGMIC)"/>
            <person name="Jia N."/>
            <person name="Wang J."/>
            <person name="Shi W."/>
            <person name="Du L."/>
            <person name="Sun Y."/>
            <person name="Zhan W."/>
            <person name="Jiang J.F."/>
            <person name="Wang Q."/>
            <person name="Zhang B."/>
            <person name="Ji P."/>
            <person name="Bell-Sakyi L."/>
            <person name="Cui X.M."/>
            <person name="Yuan T.T."/>
            <person name="Jiang B.G."/>
            <person name="Yang W.F."/>
            <person name="Lam T.T."/>
            <person name="Chang Q.C."/>
            <person name="Ding S.J."/>
            <person name="Wang X.J."/>
            <person name="Zhu J.G."/>
            <person name="Ruan X.D."/>
            <person name="Zhao L."/>
            <person name="Wei J.T."/>
            <person name="Ye R.Z."/>
            <person name="Que T.C."/>
            <person name="Du C.H."/>
            <person name="Zhou Y.H."/>
            <person name="Cheng J.X."/>
            <person name="Dai P.F."/>
            <person name="Guo W.B."/>
            <person name="Han X.H."/>
            <person name="Huang E.J."/>
            <person name="Li L.F."/>
            <person name="Wei W."/>
            <person name="Gao Y.C."/>
            <person name="Liu J.Z."/>
            <person name="Shao H.Z."/>
            <person name="Wang X."/>
            <person name="Wang C.C."/>
            <person name="Yang T.C."/>
            <person name="Huo Q.B."/>
            <person name="Li W."/>
            <person name="Chen H.Y."/>
            <person name="Chen S.E."/>
            <person name="Zhou L.G."/>
            <person name="Ni X.B."/>
            <person name="Tian J.H."/>
            <person name="Sheng Y."/>
            <person name="Liu T."/>
            <person name="Pan Y.S."/>
            <person name="Xia L.Y."/>
            <person name="Li J."/>
            <person name="Zhao F."/>
            <person name="Cao W.C."/>
        </authorList>
    </citation>
    <scope>NUCLEOTIDE SEQUENCE</scope>
    <source>
        <strain evidence="4">Rsan-2018</strain>
    </source>
</reference>
<dbReference type="EMBL" id="JABSTV010001254">
    <property type="protein sequence ID" value="KAH7939554.1"/>
    <property type="molecule type" value="Genomic_DNA"/>
</dbReference>
<evidence type="ECO:0000256" key="1">
    <source>
        <dbReference type="SAM" id="Coils"/>
    </source>
</evidence>
<gene>
    <name evidence="4" type="ORF">HPB52_013674</name>
</gene>
<organism evidence="4 5">
    <name type="scientific">Rhipicephalus sanguineus</name>
    <name type="common">Brown dog tick</name>
    <name type="synonym">Ixodes sanguineus</name>
    <dbReference type="NCBI Taxonomy" id="34632"/>
    <lineage>
        <taxon>Eukaryota</taxon>
        <taxon>Metazoa</taxon>
        <taxon>Ecdysozoa</taxon>
        <taxon>Arthropoda</taxon>
        <taxon>Chelicerata</taxon>
        <taxon>Arachnida</taxon>
        <taxon>Acari</taxon>
        <taxon>Parasitiformes</taxon>
        <taxon>Ixodida</taxon>
        <taxon>Ixodoidea</taxon>
        <taxon>Ixodidae</taxon>
        <taxon>Rhipicephalinae</taxon>
        <taxon>Rhipicephalus</taxon>
        <taxon>Rhipicephalus</taxon>
    </lineage>
</organism>
<accession>A0A9D4PF81</accession>
<feature type="compositionally biased region" description="Basic and acidic residues" evidence="2">
    <location>
        <begin position="44"/>
        <end position="53"/>
    </location>
</feature>
<feature type="region of interest" description="Disordered" evidence="2">
    <location>
        <begin position="1"/>
        <end position="71"/>
    </location>
</feature>
<feature type="compositionally biased region" description="Polar residues" evidence="2">
    <location>
        <begin position="56"/>
        <end position="69"/>
    </location>
</feature>
<feature type="domain" description="Transposable element P transposase-like GTP-binding insertion" evidence="3">
    <location>
        <begin position="144"/>
        <end position="229"/>
    </location>
</feature>
<feature type="compositionally biased region" description="Basic and acidic residues" evidence="2">
    <location>
        <begin position="1"/>
        <end position="10"/>
    </location>
</feature>
<sequence>MKNEPPKERSCSSIQKRKRDSSTDTLASLPSQKIDSRPASAPEVRADTPKEVTEPSGWQQPESVSSSDIQDLPFVTAASDYCQSANILEPPDAQPAEEGAGARALRSLGVQADSRSTASAFLERKKWREKERAWKQRNERLQATVDAYKKELQQLKEERNETPLSNIEKMGVKPAVQLVSAAVTAALSFMKYHAGHTCDAKFAGVGPTVEFMNNVSRWFSLMDASNCQQHIHQNYPDTRDAGCNDMLDVRSALSGLEKMLKTGIVAASHTSTVRS</sequence>
<keyword evidence="5" id="KW-1185">Reference proteome</keyword>
<reference evidence="4" key="2">
    <citation type="submission" date="2021-09" db="EMBL/GenBank/DDBJ databases">
        <authorList>
            <person name="Jia N."/>
            <person name="Wang J."/>
            <person name="Shi W."/>
            <person name="Du L."/>
            <person name="Sun Y."/>
            <person name="Zhan W."/>
            <person name="Jiang J."/>
            <person name="Wang Q."/>
            <person name="Zhang B."/>
            <person name="Ji P."/>
            <person name="Sakyi L.B."/>
            <person name="Cui X."/>
            <person name="Yuan T."/>
            <person name="Jiang B."/>
            <person name="Yang W."/>
            <person name="Lam T.T.-Y."/>
            <person name="Chang Q."/>
            <person name="Ding S."/>
            <person name="Wang X."/>
            <person name="Zhu J."/>
            <person name="Ruan X."/>
            <person name="Zhao L."/>
            <person name="Wei J."/>
            <person name="Que T."/>
            <person name="Du C."/>
            <person name="Cheng J."/>
            <person name="Dai P."/>
            <person name="Han X."/>
            <person name="Huang E."/>
            <person name="Gao Y."/>
            <person name="Liu J."/>
            <person name="Shao H."/>
            <person name="Ye R."/>
            <person name="Li L."/>
            <person name="Wei W."/>
            <person name="Wang X."/>
            <person name="Wang C."/>
            <person name="Huo Q."/>
            <person name="Li W."/>
            <person name="Guo W."/>
            <person name="Chen H."/>
            <person name="Chen S."/>
            <person name="Zhou L."/>
            <person name="Zhou L."/>
            <person name="Ni X."/>
            <person name="Tian J."/>
            <person name="Zhou Y."/>
            <person name="Sheng Y."/>
            <person name="Liu T."/>
            <person name="Pan Y."/>
            <person name="Xia L."/>
            <person name="Li J."/>
            <person name="Zhao F."/>
            <person name="Cao W."/>
        </authorList>
    </citation>
    <scope>NUCLEOTIDE SEQUENCE</scope>
    <source>
        <strain evidence="4">Rsan-2018</strain>
        <tissue evidence="4">Larvae</tissue>
    </source>
</reference>
<dbReference type="VEuPathDB" id="VectorBase:RSAN_042360"/>
<comment type="caution">
    <text evidence="4">The sequence shown here is derived from an EMBL/GenBank/DDBJ whole genome shotgun (WGS) entry which is preliminary data.</text>
</comment>
<evidence type="ECO:0000259" key="3">
    <source>
        <dbReference type="Pfam" id="PF21788"/>
    </source>
</evidence>
<dbReference type="Proteomes" id="UP000821837">
    <property type="component" value="Chromosome 8"/>
</dbReference>
<dbReference type="Pfam" id="PF21788">
    <property type="entry name" value="TNP-like_GBD"/>
    <property type="match status" value="1"/>
</dbReference>
<feature type="compositionally biased region" description="Polar residues" evidence="2">
    <location>
        <begin position="23"/>
        <end position="33"/>
    </location>
</feature>
<feature type="coiled-coil region" evidence="1">
    <location>
        <begin position="124"/>
        <end position="161"/>
    </location>
</feature>
<keyword evidence="1" id="KW-0175">Coiled coil</keyword>
<name>A0A9D4PF81_RHISA</name>
<dbReference type="InterPro" id="IPR048366">
    <property type="entry name" value="TNP-like_GBD"/>
</dbReference>
<evidence type="ECO:0000313" key="4">
    <source>
        <dbReference type="EMBL" id="KAH7939554.1"/>
    </source>
</evidence>